<gene>
    <name evidence="1" type="ORF">BJBARM4_0843</name>
</gene>
<name>D2EGE4_PARA4</name>
<evidence type="ECO:0000313" key="2">
    <source>
        <dbReference type="Proteomes" id="UP000009375"/>
    </source>
</evidence>
<sequence>MFNMNLIDNLLIASEELHCNNLLVITWDYEVQEKIEGQEDKVHPTVKGAP</sequence>
<protein>
    <submittedName>
        <fullName evidence="1">Uncharacterized protein</fullName>
    </submittedName>
</protein>
<dbReference type="AlphaFoldDB" id="D2EGE4"/>
<proteinExistence type="predicted"/>
<evidence type="ECO:0000313" key="1">
    <source>
        <dbReference type="EMBL" id="EEZ92583.1"/>
    </source>
</evidence>
<dbReference type="EMBL" id="GG730073">
    <property type="protein sequence ID" value="EEZ92583.1"/>
    <property type="molecule type" value="Genomic_DNA"/>
</dbReference>
<organism evidence="1 2">
    <name type="scientific">Candidatus Parvarchaeum acidiphilum ARMAN-4</name>
    <dbReference type="NCBI Taxonomy" id="662760"/>
    <lineage>
        <taxon>Archaea</taxon>
        <taxon>Candidatus Parvarchaeota</taxon>
        <taxon>Candidatus Parvarchaeum</taxon>
    </lineage>
</organism>
<accession>D2EGE4</accession>
<reference evidence="1 2" key="1">
    <citation type="journal article" date="2010" name="Proc. Natl. Acad. Sci. U.S.A.">
        <title>Enigmatic, ultrasmall, uncultivated Archaea.</title>
        <authorList>
            <person name="Baker B.J."/>
            <person name="Comolli L.R."/>
            <person name="Dick G.J."/>
            <person name="Hauser L.J."/>
            <person name="Hyatt D."/>
            <person name="Dill B.D."/>
            <person name="Land M.L."/>
            <person name="Verberkmoes N.C."/>
            <person name="Hettich R.L."/>
            <person name="Banfield J.F."/>
        </authorList>
    </citation>
    <scope>NUCLEOTIDE SEQUENCE [LARGE SCALE GENOMIC DNA]</scope>
</reference>
<dbReference type="Proteomes" id="UP000009375">
    <property type="component" value="Unassembled WGS sequence"/>
</dbReference>